<feature type="transmembrane region" description="Helical" evidence="1">
    <location>
        <begin position="38"/>
        <end position="60"/>
    </location>
</feature>
<organism evidence="3 4">
    <name type="scientific">Crateriforma conspicua</name>
    <dbReference type="NCBI Taxonomy" id="2527996"/>
    <lineage>
        <taxon>Bacteria</taxon>
        <taxon>Pseudomonadati</taxon>
        <taxon>Planctomycetota</taxon>
        <taxon>Planctomycetia</taxon>
        <taxon>Planctomycetales</taxon>
        <taxon>Planctomycetaceae</taxon>
        <taxon>Crateriforma</taxon>
    </lineage>
</organism>
<dbReference type="Proteomes" id="UP000317238">
    <property type="component" value="Unassembled WGS sequence"/>
</dbReference>
<dbReference type="InterPro" id="IPR036465">
    <property type="entry name" value="vWFA_dom_sf"/>
</dbReference>
<dbReference type="InterPro" id="IPR002035">
    <property type="entry name" value="VWF_A"/>
</dbReference>
<evidence type="ECO:0000313" key="4">
    <source>
        <dbReference type="Proteomes" id="UP000317238"/>
    </source>
</evidence>
<dbReference type="Pfam" id="PF13400">
    <property type="entry name" value="Tad"/>
    <property type="match status" value="1"/>
</dbReference>
<keyword evidence="1" id="KW-0812">Transmembrane</keyword>
<dbReference type="Gene3D" id="3.40.50.410">
    <property type="entry name" value="von Willebrand factor, type A domain"/>
    <property type="match status" value="1"/>
</dbReference>
<accession>A0A5C5XZA1</accession>
<feature type="domain" description="VWFA" evidence="2">
    <location>
        <begin position="199"/>
        <end position="427"/>
    </location>
</feature>
<keyword evidence="4" id="KW-1185">Reference proteome</keyword>
<protein>
    <submittedName>
        <fullName evidence="3">von Willebrand factor type A domain protein</fullName>
    </submittedName>
</protein>
<keyword evidence="1" id="KW-0472">Membrane</keyword>
<evidence type="ECO:0000256" key="1">
    <source>
        <dbReference type="SAM" id="Phobius"/>
    </source>
</evidence>
<sequence length="437" mass="47916">MNETLRNTAPNEKQPGTTVNALHRRVQRMPRGRRRGSVMALMAFILPLLALMAAFCVNLAHMQLTRTELIVATDAAARAGGRAFSEEQTVDAAKDAAVATALLNSVDGMPLQLRREDAANEIEFGSTSQPGGLGSRYYFTKVSTSDVAANQVIASAVRVNGRRDSSSLGGVIPLVFPKFFSRDYFEPTQRSVAMQVDRDISLVLDRSGSMEWLTWPDGDSPWNYDVYAEAADAGILYRSRGGYYYSRGEDQASFERWAWDNYFDYDVPPAVKWNSLVDAVEAFFDVLDDTPQSEQAAIASYASTGSRDSWLDPDFDVAMNAVDNLNTGGGTGIGRGMREGIKHFQHANARPFASKTMVVMTDGNHNTGEDPLDVAREFASTYNMTIHTVTFGSDANQSDMHDVAAACNGKHYHAESGEQLIAVFQEIANNLPTLLTE</sequence>
<proteinExistence type="predicted"/>
<dbReference type="SMART" id="SM00327">
    <property type="entry name" value="VWA"/>
    <property type="match status" value="1"/>
</dbReference>
<dbReference type="Pfam" id="PF00092">
    <property type="entry name" value="VWA"/>
    <property type="match status" value="1"/>
</dbReference>
<gene>
    <name evidence="3" type="ORF">Pan14r_01170</name>
</gene>
<dbReference type="EMBL" id="SJPL01000001">
    <property type="protein sequence ID" value="TWT67879.1"/>
    <property type="molecule type" value="Genomic_DNA"/>
</dbReference>
<reference evidence="3 4" key="1">
    <citation type="submission" date="2019-02" db="EMBL/GenBank/DDBJ databases">
        <title>Deep-cultivation of Planctomycetes and their phenomic and genomic characterization uncovers novel biology.</title>
        <authorList>
            <person name="Wiegand S."/>
            <person name="Jogler M."/>
            <person name="Boedeker C."/>
            <person name="Pinto D."/>
            <person name="Vollmers J."/>
            <person name="Rivas-Marin E."/>
            <person name="Kohn T."/>
            <person name="Peeters S.H."/>
            <person name="Heuer A."/>
            <person name="Rast P."/>
            <person name="Oberbeckmann S."/>
            <person name="Bunk B."/>
            <person name="Jeske O."/>
            <person name="Meyerdierks A."/>
            <person name="Storesund J.E."/>
            <person name="Kallscheuer N."/>
            <person name="Luecker S."/>
            <person name="Lage O.M."/>
            <person name="Pohl T."/>
            <person name="Merkel B.J."/>
            <person name="Hornburger P."/>
            <person name="Mueller R.-W."/>
            <person name="Bruemmer F."/>
            <person name="Labrenz M."/>
            <person name="Spormann A.M."/>
            <person name="Op Den Camp H."/>
            <person name="Overmann J."/>
            <person name="Amann R."/>
            <person name="Jetten M.S.M."/>
            <person name="Mascher T."/>
            <person name="Medema M.H."/>
            <person name="Devos D.P."/>
            <person name="Kaster A.-K."/>
            <person name="Ovreas L."/>
            <person name="Rohde M."/>
            <person name="Galperin M.Y."/>
            <person name="Jogler C."/>
        </authorList>
    </citation>
    <scope>NUCLEOTIDE SEQUENCE [LARGE SCALE GENOMIC DNA]</scope>
    <source>
        <strain evidence="3 4">Pan14r</strain>
    </source>
</reference>
<evidence type="ECO:0000259" key="2">
    <source>
        <dbReference type="PROSITE" id="PS50234"/>
    </source>
</evidence>
<dbReference type="CDD" id="cd00198">
    <property type="entry name" value="vWFA"/>
    <property type="match status" value="1"/>
</dbReference>
<dbReference type="SUPFAM" id="SSF53300">
    <property type="entry name" value="vWA-like"/>
    <property type="match status" value="1"/>
</dbReference>
<evidence type="ECO:0000313" key="3">
    <source>
        <dbReference type="EMBL" id="TWT67879.1"/>
    </source>
</evidence>
<dbReference type="RefSeq" id="WP_196784779.1">
    <property type="nucleotide sequence ID" value="NZ_CP036319.1"/>
</dbReference>
<keyword evidence="1" id="KW-1133">Transmembrane helix</keyword>
<comment type="caution">
    <text evidence="3">The sequence shown here is derived from an EMBL/GenBank/DDBJ whole genome shotgun (WGS) entry which is preliminary data.</text>
</comment>
<dbReference type="PROSITE" id="PS50234">
    <property type="entry name" value="VWFA"/>
    <property type="match status" value="1"/>
</dbReference>
<name>A0A5C5XZA1_9PLAN</name>
<dbReference type="AlphaFoldDB" id="A0A5C5XZA1"/>
<dbReference type="InterPro" id="IPR028087">
    <property type="entry name" value="Tad_N"/>
</dbReference>